<feature type="non-terminal residue" evidence="1">
    <location>
        <position position="1"/>
    </location>
</feature>
<protein>
    <submittedName>
        <fullName evidence="1">30099_t:CDS:1</fullName>
    </submittedName>
</protein>
<accession>A0ABN7WL78</accession>
<name>A0ABN7WL78_GIGMA</name>
<feature type="non-terminal residue" evidence="1">
    <location>
        <position position="60"/>
    </location>
</feature>
<evidence type="ECO:0000313" key="2">
    <source>
        <dbReference type="Proteomes" id="UP000789901"/>
    </source>
</evidence>
<gene>
    <name evidence="1" type="ORF">GMARGA_LOCUS32384</name>
</gene>
<organism evidence="1 2">
    <name type="scientific">Gigaspora margarita</name>
    <dbReference type="NCBI Taxonomy" id="4874"/>
    <lineage>
        <taxon>Eukaryota</taxon>
        <taxon>Fungi</taxon>
        <taxon>Fungi incertae sedis</taxon>
        <taxon>Mucoromycota</taxon>
        <taxon>Glomeromycotina</taxon>
        <taxon>Glomeromycetes</taxon>
        <taxon>Diversisporales</taxon>
        <taxon>Gigasporaceae</taxon>
        <taxon>Gigaspora</taxon>
    </lineage>
</organism>
<reference evidence="1 2" key="1">
    <citation type="submission" date="2021-06" db="EMBL/GenBank/DDBJ databases">
        <authorList>
            <person name="Kallberg Y."/>
            <person name="Tangrot J."/>
            <person name="Rosling A."/>
        </authorList>
    </citation>
    <scope>NUCLEOTIDE SEQUENCE [LARGE SCALE GENOMIC DNA]</scope>
    <source>
        <strain evidence="1 2">120-4 pot B 10/14</strain>
    </source>
</reference>
<dbReference type="EMBL" id="CAJVQB010050740">
    <property type="protein sequence ID" value="CAG8835072.1"/>
    <property type="molecule type" value="Genomic_DNA"/>
</dbReference>
<keyword evidence="2" id="KW-1185">Reference proteome</keyword>
<proteinExistence type="predicted"/>
<evidence type="ECO:0000313" key="1">
    <source>
        <dbReference type="EMBL" id="CAG8835072.1"/>
    </source>
</evidence>
<dbReference type="Proteomes" id="UP000789901">
    <property type="component" value="Unassembled WGS sequence"/>
</dbReference>
<comment type="caution">
    <text evidence="1">The sequence shown here is derived from an EMBL/GenBank/DDBJ whole genome shotgun (WGS) entry which is preliminary data.</text>
</comment>
<sequence>QKEEIKITSLVIENNWEEKLNYLYNILKGEKYNKQSNNESLETYFQIEELLIEKDDVTLL</sequence>